<name>A0A7Z2ZN10_9BACL</name>
<evidence type="ECO:0000259" key="1">
    <source>
        <dbReference type="Pfam" id="PF01156"/>
    </source>
</evidence>
<dbReference type="Pfam" id="PF01156">
    <property type="entry name" value="IU_nuc_hydro"/>
    <property type="match status" value="1"/>
</dbReference>
<dbReference type="RefSeq" id="WP_169281854.1">
    <property type="nucleotide sequence ID" value="NZ_CP051680.1"/>
</dbReference>
<evidence type="ECO:0000313" key="3">
    <source>
        <dbReference type="Proteomes" id="UP000502248"/>
    </source>
</evidence>
<dbReference type="PANTHER" id="PTHR43264:SF1">
    <property type="entry name" value="INOSINE_URIDINE-PREFERRING NUCLEOSIDE HYDROLASE DOMAIN-CONTAINING PROTEIN"/>
    <property type="match status" value="1"/>
</dbReference>
<dbReference type="KEGG" id="cheb:HH215_22020"/>
<feature type="domain" description="Inosine/uridine-preferring nucleoside hydrolase" evidence="1">
    <location>
        <begin position="17"/>
        <end position="213"/>
    </location>
</feature>
<dbReference type="PANTHER" id="PTHR43264">
    <property type="match status" value="1"/>
</dbReference>
<dbReference type="EMBL" id="CP051680">
    <property type="protein sequence ID" value="QJD85594.1"/>
    <property type="molecule type" value="Genomic_DNA"/>
</dbReference>
<dbReference type="InterPro" id="IPR036452">
    <property type="entry name" value="Ribo_hydro-like"/>
</dbReference>
<protein>
    <submittedName>
        <fullName evidence="2">Nucleoside hydrolase</fullName>
    </submittedName>
</protein>
<sequence>MTESMGYRPTPGTPVPILLDTDIGPDCDDAGAVAVLHTLERMRKVQIVGMTHCTSSRWGAGCLDALNGYFGRGDIPVGTLKRLAGFLDDDEIYGKYNKGVAQGYPNRYAGTEEAPDAIDLYRELLSKAEDDTIVFVAIGPLVNLMHLLRSGPDRHSGLSGAELVARKARHLVAMGGRFPDGKEWNFEMHPEAAAYVVGHWPTGITFTGYEIGAEIRTGRRLHMDTPDDHPVRRSYVWYGGEGGVRESWDLTAVLYAAEGSSDYWDVVRGRAEVDPVSGANRWEPHPEGRHGYLTRKMDPEQIVELLDDLLVRLP</sequence>
<dbReference type="Proteomes" id="UP000502248">
    <property type="component" value="Chromosome"/>
</dbReference>
<keyword evidence="2" id="KW-0378">Hydrolase</keyword>
<proteinExistence type="predicted"/>
<reference evidence="2 3" key="1">
    <citation type="submission" date="2020-04" db="EMBL/GenBank/DDBJ databases">
        <title>Genome sequencing of novel species.</title>
        <authorList>
            <person name="Heo J."/>
            <person name="Kim S.-J."/>
            <person name="Kim J.-S."/>
            <person name="Hong S.-B."/>
            <person name="Kwon S.-W."/>
        </authorList>
    </citation>
    <scope>NUCLEOTIDE SEQUENCE [LARGE SCALE GENOMIC DNA]</scope>
    <source>
        <strain evidence="2 3">MFER-1</strain>
    </source>
</reference>
<dbReference type="SUPFAM" id="SSF53590">
    <property type="entry name" value="Nucleoside hydrolase"/>
    <property type="match status" value="1"/>
</dbReference>
<organism evidence="2 3">
    <name type="scientific">Cohnella herbarum</name>
    <dbReference type="NCBI Taxonomy" id="2728023"/>
    <lineage>
        <taxon>Bacteria</taxon>
        <taxon>Bacillati</taxon>
        <taxon>Bacillota</taxon>
        <taxon>Bacilli</taxon>
        <taxon>Bacillales</taxon>
        <taxon>Paenibacillaceae</taxon>
        <taxon>Cohnella</taxon>
    </lineage>
</organism>
<accession>A0A7Z2ZN10</accession>
<dbReference type="AlphaFoldDB" id="A0A7Z2ZN10"/>
<dbReference type="GO" id="GO:0016799">
    <property type="term" value="F:hydrolase activity, hydrolyzing N-glycosyl compounds"/>
    <property type="evidence" value="ECO:0007669"/>
    <property type="project" value="InterPro"/>
</dbReference>
<evidence type="ECO:0000313" key="2">
    <source>
        <dbReference type="EMBL" id="QJD85594.1"/>
    </source>
</evidence>
<dbReference type="Gene3D" id="3.90.245.10">
    <property type="entry name" value="Ribonucleoside hydrolase-like"/>
    <property type="match status" value="1"/>
</dbReference>
<dbReference type="InterPro" id="IPR001910">
    <property type="entry name" value="Inosine/uridine_hydrolase_dom"/>
</dbReference>
<gene>
    <name evidence="2" type="ORF">HH215_22020</name>
</gene>
<keyword evidence="3" id="KW-1185">Reference proteome</keyword>